<organism evidence="2 3">
    <name type="scientific">Agrilutibacter terrestris</name>
    <dbReference type="NCBI Taxonomy" id="2865112"/>
    <lineage>
        <taxon>Bacteria</taxon>
        <taxon>Pseudomonadati</taxon>
        <taxon>Pseudomonadota</taxon>
        <taxon>Gammaproteobacteria</taxon>
        <taxon>Lysobacterales</taxon>
        <taxon>Lysobacteraceae</taxon>
        <taxon>Agrilutibacter</taxon>
    </lineage>
</organism>
<keyword evidence="3" id="KW-1185">Reference proteome</keyword>
<dbReference type="Proteomes" id="UP000516018">
    <property type="component" value="Chromosome"/>
</dbReference>
<evidence type="ECO:0000256" key="1">
    <source>
        <dbReference type="SAM" id="Phobius"/>
    </source>
</evidence>
<evidence type="ECO:0000313" key="2">
    <source>
        <dbReference type="EMBL" id="QNP39802.1"/>
    </source>
</evidence>
<keyword evidence="1" id="KW-0472">Membrane</keyword>
<keyword evidence="1" id="KW-1133">Transmembrane helix</keyword>
<evidence type="ECO:0008006" key="4">
    <source>
        <dbReference type="Google" id="ProtNLM"/>
    </source>
</evidence>
<keyword evidence="1" id="KW-0812">Transmembrane</keyword>
<dbReference type="AlphaFoldDB" id="A0A7H0FUT6"/>
<reference evidence="2 3" key="1">
    <citation type="submission" date="2020-08" db="EMBL/GenBank/DDBJ databases">
        <title>Lysobacter sp. II4 sp. nov., isolated from soil.</title>
        <authorList>
            <person name="Woo C.Y."/>
            <person name="Kim J."/>
        </authorList>
    </citation>
    <scope>NUCLEOTIDE SEQUENCE [LARGE SCALE GENOMIC DNA]</scope>
    <source>
        <strain evidence="2 3">II4</strain>
    </source>
</reference>
<evidence type="ECO:0000313" key="3">
    <source>
        <dbReference type="Proteomes" id="UP000516018"/>
    </source>
</evidence>
<accession>A0A7H0FUT6</accession>
<proteinExistence type="predicted"/>
<dbReference type="RefSeq" id="WP_187711248.1">
    <property type="nucleotide sequence ID" value="NZ_CP060820.1"/>
</dbReference>
<protein>
    <recommendedName>
        <fullName evidence="4">Transmembrane protein</fullName>
    </recommendedName>
</protein>
<feature type="transmembrane region" description="Helical" evidence="1">
    <location>
        <begin position="32"/>
        <end position="63"/>
    </location>
</feature>
<sequence length="99" mass="11046">MFAHAFRFDQFNARMRTAFSAPRKPRHRVLRVVLGLVGLALLAVLVMFGVFVGAAMIGAGLLFKLWKQRGKPALNERGARDARVLDGEFRVVDPVSLPR</sequence>
<gene>
    <name evidence="2" type="ORF">H8B22_09800</name>
</gene>
<dbReference type="KEGG" id="lsx:H8B22_09800"/>
<dbReference type="EMBL" id="CP060820">
    <property type="protein sequence ID" value="QNP39802.1"/>
    <property type="molecule type" value="Genomic_DNA"/>
</dbReference>
<name>A0A7H0FUT6_9GAMM</name>